<dbReference type="InterPro" id="IPR050235">
    <property type="entry name" value="CK1_Ser-Thr_kinase"/>
</dbReference>
<dbReference type="STRING" id="31234.E3N9A6"/>
<dbReference type="OMA" id="VGIKECH"/>
<feature type="compositionally biased region" description="Basic residues" evidence="2">
    <location>
        <begin position="505"/>
        <end position="517"/>
    </location>
</feature>
<evidence type="ECO:0000256" key="1">
    <source>
        <dbReference type="ARBA" id="ARBA00012513"/>
    </source>
</evidence>
<organism evidence="5">
    <name type="scientific">Caenorhabditis remanei</name>
    <name type="common">Caenorhabditis vulgaris</name>
    <dbReference type="NCBI Taxonomy" id="31234"/>
    <lineage>
        <taxon>Eukaryota</taxon>
        <taxon>Metazoa</taxon>
        <taxon>Ecdysozoa</taxon>
        <taxon>Nematoda</taxon>
        <taxon>Chromadorea</taxon>
        <taxon>Rhabditida</taxon>
        <taxon>Rhabditina</taxon>
        <taxon>Rhabditomorpha</taxon>
        <taxon>Rhabditoidea</taxon>
        <taxon>Rhabditidae</taxon>
        <taxon>Peloderinae</taxon>
        <taxon>Caenorhabditis</taxon>
    </lineage>
</organism>
<dbReference type="EC" id="2.7.11.1" evidence="1"/>
<dbReference type="InterPro" id="IPR000719">
    <property type="entry name" value="Prot_kinase_dom"/>
</dbReference>
<dbReference type="HOGENOM" id="CLU_041199_0_0_1"/>
<feature type="region of interest" description="Disordered" evidence="2">
    <location>
        <begin position="505"/>
        <end position="539"/>
    </location>
</feature>
<dbReference type="EMBL" id="DS268564">
    <property type="protein sequence ID" value="EFO90227.1"/>
    <property type="molecule type" value="Genomic_DNA"/>
</dbReference>
<sequence>MLGQIKATVNKKVNQVGSASSQAPPPPPSTPKNHRRKKGRHGNRRGEKGEKGVEPNSDKPGNRLKKDGINKRKEKEDTSSHTEDDGASSRRNKKKSMVGWIGGSVDKVVNLFDKEKRPPGQVIDNKPDPKYCAQKILQSERPDLFAGMNAVDLSAEEFQLLDEYLLRKGELRTDSMFTLGKVVDTDSKIKVGSGDEMEVLLLWSYGRFGAVYMTLKETDSEQYAETNFNYFIFIFRERRGMSSCFALKTSRRINASTRISHEIKMLTSIYSNTRKTGYPTRITPMFFHGQTGGTPYLMMPMLDCSLERIRQEIGYKLPWSDAFYIGQEALVGIKECHIHSIIHRDIKPTNLLLGVQNNKIWWLCDFGDASRIGVAQYLSTPDSMTLPFLSRDGHRATVQLIPANTRMDIESWFYMILDLFVSLPWKLFTEEADTLTAKNTFWSSIDSFFTKNDEKLPDQLIVLAKIVSGNLNESTYSKISAVLKEGFHKHLEDSPWKPSWITKRKPRQMYPTKKNRKKETQQTTNKSMKSRKKSRKRLL</sequence>
<dbReference type="SUPFAM" id="SSF56112">
    <property type="entry name" value="Protein kinase-like (PK-like)"/>
    <property type="match status" value="1"/>
</dbReference>
<dbReference type="OrthoDB" id="2687620at2759"/>
<dbReference type="InterPro" id="IPR008271">
    <property type="entry name" value="Ser/Thr_kinase_AS"/>
</dbReference>
<dbReference type="InParanoid" id="E3N9A6"/>
<feature type="domain" description="Protein kinase" evidence="3">
    <location>
        <begin position="197"/>
        <end position="539"/>
    </location>
</feature>
<reference evidence="4" key="1">
    <citation type="submission" date="2007-07" db="EMBL/GenBank/DDBJ databases">
        <title>PCAP assembly of the Caenorhabditis remanei genome.</title>
        <authorList>
            <consortium name="The Caenorhabditis remanei Sequencing Consortium"/>
            <person name="Wilson R.K."/>
        </authorList>
    </citation>
    <scope>NUCLEOTIDE SEQUENCE [LARGE SCALE GENOMIC DNA]</scope>
    <source>
        <strain evidence="4">PB4641</strain>
    </source>
</reference>
<feature type="compositionally biased region" description="Basic residues" evidence="2">
    <location>
        <begin position="528"/>
        <end position="539"/>
    </location>
</feature>
<feature type="region of interest" description="Disordered" evidence="2">
    <location>
        <begin position="1"/>
        <end position="98"/>
    </location>
</feature>
<dbReference type="SMART" id="SM00220">
    <property type="entry name" value="S_TKc"/>
    <property type="match status" value="1"/>
</dbReference>
<dbReference type="PANTHER" id="PTHR11909">
    <property type="entry name" value="CASEIN KINASE-RELATED"/>
    <property type="match status" value="1"/>
</dbReference>
<dbReference type="Pfam" id="PF00069">
    <property type="entry name" value="Pkinase"/>
    <property type="match status" value="1"/>
</dbReference>
<name>E3N9A6_CAERE</name>
<dbReference type="PROSITE" id="PS00108">
    <property type="entry name" value="PROTEIN_KINASE_ST"/>
    <property type="match status" value="1"/>
</dbReference>
<dbReference type="AlphaFoldDB" id="E3N9A6"/>
<dbReference type="PROSITE" id="PS50011">
    <property type="entry name" value="PROTEIN_KINASE_DOM"/>
    <property type="match status" value="1"/>
</dbReference>
<evidence type="ECO:0000256" key="2">
    <source>
        <dbReference type="SAM" id="MobiDB-lite"/>
    </source>
</evidence>
<dbReference type="eggNOG" id="KOG1164">
    <property type="taxonomic scope" value="Eukaryota"/>
</dbReference>
<keyword evidence="5" id="KW-1185">Reference proteome</keyword>
<dbReference type="Gene3D" id="1.10.510.10">
    <property type="entry name" value="Transferase(Phosphotransferase) domain 1"/>
    <property type="match status" value="1"/>
</dbReference>
<evidence type="ECO:0000259" key="3">
    <source>
        <dbReference type="PROSITE" id="PS50011"/>
    </source>
</evidence>
<evidence type="ECO:0000313" key="4">
    <source>
        <dbReference type="EMBL" id="EFO90227.1"/>
    </source>
</evidence>
<dbReference type="GO" id="GO:0004674">
    <property type="term" value="F:protein serine/threonine kinase activity"/>
    <property type="evidence" value="ECO:0007669"/>
    <property type="project" value="UniProtKB-EC"/>
</dbReference>
<dbReference type="GO" id="GO:0005524">
    <property type="term" value="F:ATP binding"/>
    <property type="evidence" value="ECO:0007669"/>
    <property type="project" value="InterPro"/>
</dbReference>
<gene>
    <name evidence="4" type="ORF">CRE_23693</name>
</gene>
<protein>
    <recommendedName>
        <fullName evidence="1">non-specific serine/threonine protein kinase</fullName>
        <ecNumber evidence="1">2.7.11.1</ecNumber>
    </recommendedName>
</protein>
<proteinExistence type="predicted"/>
<dbReference type="InterPro" id="IPR011009">
    <property type="entry name" value="Kinase-like_dom_sf"/>
</dbReference>
<feature type="compositionally biased region" description="Basic residues" evidence="2">
    <location>
        <begin position="32"/>
        <end position="43"/>
    </location>
</feature>
<accession>E3N9A6</accession>
<dbReference type="Proteomes" id="UP000008281">
    <property type="component" value="Unassembled WGS sequence"/>
</dbReference>
<evidence type="ECO:0000313" key="5">
    <source>
        <dbReference type="Proteomes" id="UP000008281"/>
    </source>
</evidence>
<feature type="compositionally biased region" description="Basic and acidic residues" evidence="2">
    <location>
        <begin position="44"/>
        <end position="88"/>
    </location>
</feature>